<protein>
    <recommendedName>
        <fullName evidence="3">4-hydroxythreonine-4-phosphate dehydrogenase</fullName>
    </recommendedName>
</protein>
<dbReference type="InterPro" id="IPR013785">
    <property type="entry name" value="Aldolase_TIM"/>
</dbReference>
<dbReference type="STRING" id="1796497.GCE9029_03270"/>
<organism evidence="1 2">
    <name type="scientific">Grimontia celer</name>
    <dbReference type="NCBI Taxonomy" id="1796497"/>
    <lineage>
        <taxon>Bacteria</taxon>
        <taxon>Pseudomonadati</taxon>
        <taxon>Pseudomonadota</taxon>
        <taxon>Gammaproteobacteria</taxon>
        <taxon>Vibrionales</taxon>
        <taxon>Vibrionaceae</taxon>
        <taxon>Grimontia</taxon>
    </lineage>
</organism>
<gene>
    <name evidence="1" type="ORF">GCE9029_03270</name>
</gene>
<dbReference type="Proteomes" id="UP000071641">
    <property type="component" value="Unassembled WGS sequence"/>
</dbReference>
<dbReference type="Gene3D" id="3.20.20.70">
    <property type="entry name" value="Aldolase class I"/>
    <property type="match status" value="1"/>
</dbReference>
<name>A0A128F6T6_9GAMM</name>
<evidence type="ECO:0000313" key="1">
    <source>
        <dbReference type="EMBL" id="CZF82503.1"/>
    </source>
</evidence>
<keyword evidence="2" id="KW-1185">Reference proteome</keyword>
<proteinExistence type="predicted"/>
<sequence length="233" mass="25044">MSFDFIFMLTENDKTISDARERVKEVIDGGAIHIGFKDVGLPLEELQLLAEDIRQAGAFVYLEVVSLDQESEIRSAKAAMTLNVDYLLGGTRPELVAPLVRNHPLKYYPFAGEIQGHPSILSGSVDSIAQHAEEISAIDGVDGLDLLAYRFSGDVPELMRRVCEASSKPVIMAGSIGNQERIEAVYQSGASGFTVGTAAFAGAFRSEKPGLQGQVSAISKACLEVQQSPRPTG</sequence>
<accession>A0A128F6T6</accession>
<dbReference type="AlphaFoldDB" id="A0A128F6T6"/>
<dbReference type="EMBL" id="FIZX01000002">
    <property type="protein sequence ID" value="CZF82503.1"/>
    <property type="molecule type" value="Genomic_DNA"/>
</dbReference>
<dbReference type="SUPFAM" id="SSF51569">
    <property type="entry name" value="Aldolase"/>
    <property type="match status" value="1"/>
</dbReference>
<dbReference type="RefSeq" id="WP_062664753.1">
    <property type="nucleotide sequence ID" value="NZ_FIZX01000002.1"/>
</dbReference>
<reference evidence="2" key="1">
    <citation type="submission" date="2016-02" db="EMBL/GenBank/DDBJ databases">
        <authorList>
            <person name="Rodrigo-Torres Lidia"/>
            <person name="Arahal R.David."/>
        </authorList>
    </citation>
    <scope>NUCLEOTIDE SEQUENCE [LARGE SCALE GENOMIC DNA]</scope>
    <source>
        <strain evidence="2">CECT 9029</strain>
    </source>
</reference>
<evidence type="ECO:0008006" key="3">
    <source>
        <dbReference type="Google" id="ProtNLM"/>
    </source>
</evidence>
<evidence type="ECO:0000313" key="2">
    <source>
        <dbReference type="Proteomes" id="UP000071641"/>
    </source>
</evidence>